<dbReference type="GO" id="GO:0016491">
    <property type="term" value="F:oxidoreductase activity"/>
    <property type="evidence" value="ECO:0007669"/>
    <property type="project" value="UniProtKB-KW"/>
</dbReference>
<name>A0A0D2L9X4_HYPSF</name>
<keyword evidence="7" id="KW-1185">Reference proteome</keyword>
<protein>
    <recommendedName>
        <fullName evidence="5">FAD-dependent oxidoreductase 2 FAD-binding domain-containing protein</fullName>
    </recommendedName>
</protein>
<dbReference type="InterPro" id="IPR036188">
    <property type="entry name" value="FAD/NAD-bd_sf"/>
</dbReference>
<keyword evidence="4" id="KW-0560">Oxidoreductase</keyword>
<dbReference type="STRING" id="945553.A0A0D2L9X4"/>
<dbReference type="OMA" id="WGGMSLK"/>
<evidence type="ECO:0000313" key="7">
    <source>
        <dbReference type="Proteomes" id="UP000054270"/>
    </source>
</evidence>
<dbReference type="NCBIfam" id="NF006130">
    <property type="entry name" value="PRK08274.1"/>
    <property type="match status" value="1"/>
</dbReference>
<evidence type="ECO:0000256" key="1">
    <source>
        <dbReference type="ARBA" id="ARBA00001974"/>
    </source>
</evidence>
<proteinExistence type="predicted"/>
<dbReference type="InterPro" id="IPR027477">
    <property type="entry name" value="Succ_DH/fumarate_Rdtase_cat_sf"/>
</dbReference>
<evidence type="ECO:0000313" key="6">
    <source>
        <dbReference type="EMBL" id="KJA24037.1"/>
    </source>
</evidence>
<reference evidence="7" key="1">
    <citation type="submission" date="2014-04" db="EMBL/GenBank/DDBJ databases">
        <title>Evolutionary Origins and Diversification of the Mycorrhizal Mutualists.</title>
        <authorList>
            <consortium name="DOE Joint Genome Institute"/>
            <consortium name="Mycorrhizal Genomics Consortium"/>
            <person name="Kohler A."/>
            <person name="Kuo A."/>
            <person name="Nagy L.G."/>
            <person name="Floudas D."/>
            <person name="Copeland A."/>
            <person name="Barry K.W."/>
            <person name="Cichocki N."/>
            <person name="Veneault-Fourrey C."/>
            <person name="LaButti K."/>
            <person name="Lindquist E.A."/>
            <person name="Lipzen A."/>
            <person name="Lundell T."/>
            <person name="Morin E."/>
            <person name="Murat C."/>
            <person name="Riley R."/>
            <person name="Ohm R."/>
            <person name="Sun H."/>
            <person name="Tunlid A."/>
            <person name="Henrissat B."/>
            <person name="Grigoriev I.V."/>
            <person name="Hibbett D.S."/>
            <person name="Martin F."/>
        </authorList>
    </citation>
    <scope>NUCLEOTIDE SEQUENCE [LARGE SCALE GENOMIC DNA]</scope>
    <source>
        <strain evidence="7">FD-334 SS-4</strain>
    </source>
</reference>
<keyword evidence="3" id="KW-0274">FAD</keyword>
<dbReference type="Gene3D" id="3.50.50.60">
    <property type="entry name" value="FAD/NAD(P)-binding domain"/>
    <property type="match status" value="1"/>
</dbReference>
<organism evidence="6 7">
    <name type="scientific">Hypholoma sublateritium (strain FD-334 SS-4)</name>
    <dbReference type="NCBI Taxonomy" id="945553"/>
    <lineage>
        <taxon>Eukaryota</taxon>
        <taxon>Fungi</taxon>
        <taxon>Dikarya</taxon>
        <taxon>Basidiomycota</taxon>
        <taxon>Agaricomycotina</taxon>
        <taxon>Agaricomycetes</taxon>
        <taxon>Agaricomycetidae</taxon>
        <taxon>Agaricales</taxon>
        <taxon>Agaricineae</taxon>
        <taxon>Strophariaceae</taxon>
        <taxon>Hypholoma</taxon>
    </lineage>
</organism>
<accession>A0A0D2L9X4</accession>
<dbReference type="InterPro" id="IPR050315">
    <property type="entry name" value="FAD-oxidoreductase_2"/>
</dbReference>
<dbReference type="Pfam" id="PF00890">
    <property type="entry name" value="FAD_binding_2"/>
    <property type="match status" value="1"/>
</dbReference>
<evidence type="ECO:0000256" key="3">
    <source>
        <dbReference type="ARBA" id="ARBA00022827"/>
    </source>
</evidence>
<dbReference type="SUPFAM" id="SSF51905">
    <property type="entry name" value="FAD/NAD(P)-binding domain"/>
    <property type="match status" value="1"/>
</dbReference>
<gene>
    <name evidence="6" type="ORF">HYPSUDRAFT_136906</name>
</gene>
<dbReference type="Proteomes" id="UP000054270">
    <property type="component" value="Unassembled WGS sequence"/>
</dbReference>
<dbReference type="OrthoDB" id="7777654at2759"/>
<keyword evidence="2" id="KW-0285">Flavoprotein</keyword>
<comment type="cofactor">
    <cofactor evidence="1">
        <name>FAD</name>
        <dbReference type="ChEBI" id="CHEBI:57692"/>
    </cofactor>
</comment>
<evidence type="ECO:0000256" key="2">
    <source>
        <dbReference type="ARBA" id="ARBA00022630"/>
    </source>
</evidence>
<dbReference type="PANTHER" id="PTHR43400:SF7">
    <property type="entry name" value="FAD-DEPENDENT OXIDOREDUCTASE 2 FAD BINDING DOMAIN-CONTAINING PROTEIN"/>
    <property type="match status" value="1"/>
</dbReference>
<dbReference type="SUPFAM" id="SSF56425">
    <property type="entry name" value="Succinate dehydrogenase/fumarate reductase flavoprotein, catalytic domain"/>
    <property type="match status" value="1"/>
</dbReference>
<dbReference type="AlphaFoldDB" id="A0A0D2L9X4"/>
<dbReference type="EMBL" id="KN817539">
    <property type="protein sequence ID" value="KJA24037.1"/>
    <property type="molecule type" value="Genomic_DNA"/>
</dbReference>
<sequence>MTSDAVTSAPGARSLDFDCVVVGSGHAGSCAALAARDAGCMRVLMVDKCPELWAGGNGYFTAGAHRTAHAGLADLLPLLVHGSPPVQLTSLQIAAVDVGPYPAVAFAADIQRLGAGRSDPAVVGALVERSRDAVGWLADRVKMPFVLSFNRLAYEVDGRMQFWGGMALSVEDGGKGLIRAHREALKEAGVEVWFEARAVEISMKDRIHGEDEEHESTAEKEVCGIAIEMGGQIVKLTTPSVVLAAGGFEASKEMRVKYLGEAWGNARVRGTPYNTGDGFDLAKAVGAKMTGDWEGCHSTAWDAHAALDGGERELTNQYTKSGYPLGIMVNSEGNRFVDEGEDFRNYTYAKFGRAILYQPGGYAFQVWDARVLDRLRKEEYADDVVTKAWAQSIEGLADLLSTEHWGLHNQAQFIQTIHEFNAAVKQAAKGAHLPEWNPAIKDGRTTESDTVRLPIPKSNWALEIKEAPFMAVKVACGITFTFGGLAIDAKTAEVLSHSTSNPIPGLFCTGEMVGGIFYGNYPGGSGLTAGAVFGRMAGESAGERLGKRSRHFLGELDI</sequence>
<dbReference type="PANTHER" id="PTHR43400">
    <property type="entry name" value="FUMARATE REDUCTASE"/>
    <property type="match status" value="1"/>
</dbReference>
<evidence type="ECO:0000259" key="5">
    <source>
        <dbReference type="Pfam" id="PF00890"/>
    </source>
</evidence>
<evidence type="ECO:0000256" key="4">
    <source>
        <dbReference type="ARBA" id="ARBA00023002"/>
    </source>
</evidence>
<dbReference type="Gene3D" id="3.90.700.10">
    <property type="entry name" value="Succinate dehydrogenase/fumarate reductase flavoprotein, catalytic domain"/>
    <property type="match status" value="1"/>
</dbReference>
<dbReference type="InterPro" id="IPR003953">
    <property type="entry name" value="FAD-dep_OxRdtase_2_FAD-bd"/>
</dbReference>
<feature type="domain" description="FAD-dependent oxidoreductase 2 FAD-binding" evidence="5">
    <location>
        <begin position="107"/>
        <end position="525"/>
    </location>
</feature>